<dbReference type="InterPro" id="IPR048020">
    <property type="entry name" value="Transpos_IS3"/>
</dbReference>
<comment type="caution">
    <text evidence="4">The sequence shown here is derived from an EMBL/GenBank/DDBJ whole genome shotgun (WGS) entry which is preliminary data.</text>
</comment>
<dbReference type="OrthoDB" id="9781005at2"/>
<dbReference type="EMBL" id="PKOZ01000046">
    <property type="protein sequence ID" value="PQD93624.1"/>
    <property type="molecule type" value="Genomic_DNA"/>
</dbReference>
<gene>
    <name evidence="4" type="ORF">CYL18_18940</name>
</gene>
<dbReference type="GO" id="GO:0006313">
    <property type="term" value="P:DNA transposition"/>
    <property type="evidence" value="ECO:0007669"/>
    <property type="project" value="InterPro"/>
</dbReference>
<organism evidence="4 5">
    <name type="scientific">Pradoshia eiseniae</name>
    <dbReference type="NCBI Taxonomy" id="2064768"/>
    <lineage>
        <taxon>Bacteria</taxon>
        <taxon>Bacillati</taxon>
        <taxon>Bacillota</taxon>
        <taxon>Bacilli</taxon>
        <taxon>Bacillales</taxon>
        <taxon>Bacillaceae</taxon>
        <taxon>Pradoshia</taxon>
    </lineage>
</organism>
<keyword evidence="2" id="KW-0175">Coiled coil</keyword>
<dbReference type="InterPro" id="IPR012337">
    <property type="entry name" value="RNaseH-like_sf"/>
</dbReference>
<dbReference type="PANTHER" id="PTHR46889:SF5">
    <property type="entry name" value="INTEGRASE PROTEIN"/>
    <property type="match status" value="1"/>
</dbReference>
<feature type="domain" description="Integrase catalytic" evidence="3">
    <location>
        <begin position="217"/>
        <end position="377"/>
    </location>
</feature>
<dbReference type="Gene3D" id="3.30.420.10">
    <property type="entry name" value="Ribonuclease H-like superfamily/Ribonuclease H"/>
    <property type="match status" value="1"/>
</dbReference>
<keyword evidence="5" id="KW-1185">Reference proteome</keyword>
<dbReference type="InterPro" id="IPR050900">
    <property type="entry name" value="Transposase_IS3/IS150/IS904"/>
</dbReference>
<evidence type="ECO:0000313" key="4">
    <source>
        <dbReference type="EMBL" id="PQD93624.1"/>
    </source>
</evidence>
<evidence type="ECO:0000313" key="5">
    <source>
        <dbReference type="Proteomes" id="UP000239663"/>
    </source>
</evidence>
<name>A0A2S7MV11_9BACI</name>
<dbReference type="Proteomes" id="UP000239663">
    <property type="component" value="Unassembled WGS sequence"/>
</dbReference>
<comment type="function">
    <text evidence="1">Involved in the transposition of the insertion sequence.</text>
</comment>
<dbReference type="Pfam" id="PF01527">
    <property type="entry name" value="HTH_Tnp_1"/>
    <property type="match status" value="1"/>
</dbReference>
<dbReference type="GO" id="GO:0015074">
    <property type="term" value="P:DNA integration"/>
    <property type="evidence" value="ECO:0007669"/>
    <property type="project" value="InterPro"/>
</dbReference>
<accession>A0A2S7MV11</accession>
<dbReference type="Pfam" id="PF13333">
    <property type="entry name" value="rve_2"/>
    <property type="match status" value="1"/>
</dbReference>
<dbReference type="GO" id="GO:0003677">
    <property type="term" value="F:DNA binding"/>
    <property type="evidence" value="ECO:0007669"/>
    <property type="project" value="InterPro"/>
</dbReference>
<sequence length="377" mass="43785">MMTRQRRTFTPEFKLQLVKLYENGKSRADISREYDITPSALDRWIKNHQETGSFAAKDNRSEEENELSRLRKENQRLMMENDIFKASSADHGTKIDVIRNNAHRYSVSAMCDVLQIPTSTYYYHADLRGKRKQKDEDKELSKEISRIFKESRNNYGTRKIKKELAKLPELKPVSRRRIGRLMNEMRLVSTYTVAQFKPHTSGCNEATVKNELQRQFKQEEQLAVIVSDLTYVRVGKKWHYVCLFVDLFNREIIGHSAGANKTAGLVYQALASIKGDLKEIQLFHTDRGKEFDNKLISEALQTFGIQRSLSKKGCPYDNAVAEAMFKVFKTEFANGAYFSSLEQLALELDDYVHWFNHIRIHGTLGYLTPVEFKQQTL</sequence>
<dbReference type="SUPFAM" id="SSF46689">
    <property type="entry name" value="Homeodomain-like"/>
    <property type="match status" value="1"/>
</dbReference>
<protein>
    <submittedName>
        <fullName evidence="4">IS3 family transposase</fullName>
    </submittedName>
</protein>
<evidence type="ECO:0000256" key="2">
    <source>
        <dbReference type="SAM" id="Coils"/>
    </source>
</evidence>
<dbReference type="AlphaFoldDB" id="A0A2S7MV11"/>
<dbReference type="Pfam" id="PF00665">
    <property type="entry name" value="rve"/>
    <property type="match status" value="1"/>
</dbReference>
<dbReference type="SUPFAM" id="SSF53098">
    <property type="entry name" value="Ribonuclease H-like"/>
    <property type="match status" value="1"/>
</dbReference>
<dbReference type="Pfam" id="PF13276">
    <property type="entry name" value="HTH_21"/>
    <property type="match status" value="1"/>
</dbReference>
<feature type="coiled-coil region" evidence="2">
    <location>
        <begin position="53"/>
        <end position="80"/>
    </location>
</feature>
<dbReference type="InterPro" id="IPR009057">
    <property type="entry name" value="Homeodomain-like_sf"/>
</dbReference>
<dbReference type="PROSITE" id="PS50994">
    <property type="entry name" value="INTEGRASE"/>
    <property type="match status" value="1"/>
</dbReference>
<dbReference type="PANTHER" id="PTHR46889">
    <property type="entry name" value="TRANSPOSASE INSF FOR INSERTION SEQUENCE IS3B-RELATED"/>
    <property type="match status" value="1"/>
</dbReference>
<dbReference type="NCBIfam" id="NF033516">
    <property type="entry name" value="transpos_IS3"/>
    <property type="match status" value="1"/>
</dbReference>
<dbReference type="Gene3D" id="1.10.10.60">
    <property type="entry name" value="Homeodomain-like"/>
    <property type="match status" value="1"/>
</dbReference>
<dbReference type="InterPro" id="IPR036397">
    <property type="entry name" value="RNaseH_sf"/>
</dbReference>
<evidence type="ECO:0000256" key="1">
    <source>
        <dbReference type="ARBA" id="ARBA00002286"/>
    </source>
</evidence>
<dbReference type="InterPro" id="IPR001584">
    <property type="entry name" value="Integrase_cat-core"/>
</dbReference>
<dbReference type="RefSeq" id="WP_104851021.1">
    <property type="nucleotide sequence ID" value="NZ_PKOZ01000046.1"/>
</dbReference>
<evidence type="ECO:0000259" key="3">
    <source>
        <dbReference type="PROSITE" id="PS50994"/>
    </source>
</evidence>
<dbReference type="InterPro" id="IPR002514">
    <property type="entry name" value="Transposase_8"/>
</dbReference>
<dbReference type="GO" id="GO:0004803">
    <property type="term" value="F:transposase activity"/>
    <property type="evidence" value="ECO:0007669"/>
    <property type="project" value="InterPro"/>
</dbReference>
<reference evidence="4 5" key="1">
    <citation type="submission" date="2017-12" db="EMBL/GenBank/DDBJ databases">
        <title>Taxonomic description and draft genome of Pradoshia cofamensis Gen. nov., sp. nov., a thermotolerant bacillale isolated from anterior gut of earthworm Eisenia fetida.</title>
        <authorList>
            <person name="Saha T."/>
            <person name="Chakraborty R."/>
        </authorList>
    </citation>
    <scope>NUCLEOTIDE SEQUENCE [LARGE SCALE GENOMIC DNA]</scope>
    <source>
        <strain evidence="4 5">EAG3</strain>
    </source>
</reference>
<dbReference type="InterPro" id="IPR025948">
    <property type="entry name" value="HTH-like_dom"/>
</dbReference>
<proteinExistence type="predicted"/>